<evidence type="ECO:0000256" key="2">
    <source>
        <dbReference type="ARBA" id="ARBA00007246"/>
    </source>
</evidence>
<accession>A0A0R0CX58</accession>
<dbReference type="Gene3D" id="1.10.40.60">
    <property type="entry name" value="EpsJ-like"/>
    <property type="match status" value="1"/>
</dbReference>
<evidence type="ECO:0000256" key="10">
    <source>
        <dbReference type="PIRNR" id="PIRNR002786"/>
    </source>
</evidence>
<comment type="subcellular location">
    <subcellularLocation>
        <location evidence="1 10">Cell inner membrane</location>
    </subcellularLocation>
</comment>
<dbReference type="PATRIC" id="fig|344882.3.peg.3222"/>
<keyword evidence="9 10" id="KW-0472">Membrane</keyword>
<gene>
    <name evidence="12" type="ORF">ABB29_09320</name>
</gene>
<dbReference type="PIRSF" id="PIRSF002786">
    <property type="entry name" value="XcpX"/>
    <property type="match status" value="1"/>
</dbReference>
<dbReference type="PANTHER" id="PTHR38831:SF2">
    <property type="entry name" value="TYPE II SECRETION SYSTEM PROTEIN K"/>
    <property type="match status" value="1"/>
</dbReference>
<dbReference type="STRING" id="344882.ABB29_09320"/>
<dbReference type="Pfam" id="PF21687">
    <property type="entry name" value="T2SSK_1st"/>
    <property type="match status" value="1"/>
</dbReference>
<dbReference type="InterPro" id="IPR005628">
    <property type="entry name" value="GspK"/>
</dbReference>
<dbReference type="GO" id="GO:0005886">
    <property type="term" value="C:plasma membrane"/>
    <property type="evidence" value="ECO:0007669"/>
    <property type="project" value="UniProtKB-SubCell"/>
</dbReference>
<sequence length="284" mass="30368">MPLRCRGAALLLVLWLIALLTALIAAFALNARIEQLQGSVIQSNAVAGELARAGIEYGLVRVADNNPRSHWNADGTGYPWRFADARLRVRIIDESGKVDINQADAGLLSQLIKAVGVEEPQALRISAAIIDWRDADDLSQPQGSAEDPDYAAAGLPYGAKDAPFETLPELQQVLGMTPELFQKLLPYLTIYTGRSTPDANFAAGPVLTAMGLDARNVLQQRQLAAGSQSPDLVAIGSGTYSIDSRATLANGRHADVRAVVRAGQGTVPGSTYTVLRWEEGAVRQ</sequence>
<dbReference type="InterPro" id="IPR038072">
    <property type="entry name" value="GspK_central_sf"/>
</dbReference>
<keyword evidence="5 10" id="KW-0997">Cell inner membrane</keyword>
<proteinExistence type="inferred from homology"/>
<dbReference type="GO" id="GO:0009306">
    <property type="term" value="P:protein secretion"/>
    <property type="evidence" value="ECO:0007669"/>
    <property type="project" value="InterPro"/>
</dbReference>
<comment type="caution">
    <text evidence="12">The sequence shown here is derived from an EMBL/GenBank/DDBJ whole genome shotgun (WGS) entry which is preliminary data.</text>
</comment>
<evidence type="ECO:0000256" key="6">
    <source>
        <dbReference type="ARBA" id="ARBA00022692"/>
    </source>
</evidence>
<dbReference type="AlphaFoldDB" id="A0A0R0CX58"/>
<comment type="similarity">
    <text evidence="2 10">Belongs to the GSP K family.</text>
</comment>
<organism evidence="12 13">
    <name type="scientific">Pseudoxanthomonas dokdonensis</name>
    <dbReference type="NCBI Taxonomy" id="344882"/>
    <lineage>
        <taxon>Bacteria</taxon>
        <taxon>Pseudomonadati</taxon>
        <taxon>Pseudomonadota</taxon>
        <taxon>Gammaproteobacteria</taxon>
        <taxon>Lysobacterales</taxon>
        <taxon>Lysobacteraceae</taxon>
        <taxon>Pseudoxanthomonas</taxon>
    </lineage>
</organism>
<dbReference type="OrthoDB" id="9181871at2"/>
<keyword evidence="13" id="KW-1185">Reference proteome</keyword>
<keyword evidence="4 10" id="KW-1003">Cell membrane</keyword>
<feature type="domain" description="T2SS protein K first SAM-like" evidence="11">
    <location>
        <begin position="100"/>
        <end position="191"/>
    </location>
</feature>
<evidence type="ECO:0000256" key="4">
    <source>
        <dbReference type="ARBA" id="ARBA00022475"/>
    </source>
</evidence>
<protein>
    <recommendedName>
        <fullName evidence="10">Type II secretion system protein K</fullName>
    </recommendedName>
</protein>
<keyword evidence="6" id="KW-0812">Transmembrane</keyword>
<keyword evidence="8" id="KW-1133">Transmembrane helix</keyword>
<keyword evidence="7" id="KW-0653">Protein transport</keyword>
<reference evidence="12 13" key="1">
    <citation type="submission" date="2015-05" db="EMBL/GenBank/DDBJ databases">
        <title>Genome sequencing and analysis of members of genus Stenotrophomonas.</title>
        <authorList>
            <person name="Patil P.P."/>
            <person name="Midha S."/>
            <person name="Patil P.B."/>
        </authorList>
    </citation>
    <scope>NUCLEOTIDE SEQUENCE [LARGE SCALE GENOMIC DNA]</scope>
    <source>
        <strain evidence="12 13">DSM 21858</strain>
    </source>
</reference>
<evidence type="ECO:0000256" key="9">
    <source>
        <dbReference type="ARBA" id="ARBA00023136"/>
    </source>
</evidence>
<evidence type="ECO:0000256" key="8">
    <source>
        <dbReference type="ARBA" id="ARBA00022989"/>
    </source>
</evidence>
<dbReference type="SUPFAM" id="SSF158544">
    <property type="entry name" value="GspK insert domain-like"/>
    <property type="match status" value="1"/>
</dbReference>
<name>A0A0R0CX58_9GAMM</name>
<evidence type="ECO:0000313" key="12">
    <source>
        <dbReference type="EMBL" id="KRG69656.1"/>
    </source>
</evidence>
<keyword evidence="3 10" id="KW-0813">Transport</keyword>
<dbReference type="PANTHER" id="PTHR38831">
    <property type="entry name" value="TYPE II SECRETION SYSTEM PROTEIN K"/>
    <property type="match status" value="1"/>
</dbReference>
<dbReference type="InterPro" id="IPR049031">
    <property type="entry name" value="T2SSK_SAM-like_1st"/>
</dbReference>
<dbReference type="RefSeq" id="WP_057658384.1">
    <property type="nucleotide sequence ID" value="NZ_LDJL01000009.1"/>
</dbReference>
<evidence type="ECO:0000313" key="13">
    <source>
        <dbReference type="Proteomes" id="UP000052052"/>
    </source>
</evidence>
<evidence type="ECO:0000256" key="7">
    <source>
        <dbReference type="ARBA" id="ARBA00022927"/>
    </source>
</evidence>
<evidence type="ECO:0000256" key="3">
    <source>
        <dbReference type="ARBA" id="ARBA00022448"/>
    </source>
</evidence>
<evidence type="ECO:0000259" key="11">
    <source>
        <dbReference type="Pfam" id="PF21687"/>
    </source>
</evidence>
<evidence type="ECO:0000256" key="1">
    <source>
        <dbReference type="ARBA" id="ARBA00004533"/>
    </source>
</evidence>
<dbReference type="EMBL" id="LDJL01000009">
    <property type="protein sequence ID" value="KRG69656.1"/>
    <property type="molecule type" value="Genomic_DNA"/>
</dbReference>
<dbReference type="Proteomes" id="UP000052052">
    <property type="component" value="Unassembled WGS sequence"/>
</dbReference>
<evidence type="ECO:0000256" key="5">
    <source>
        <dbReference type="ARBA" id="ARBA00022519"/>
    </source>
</evidence>